<proteinExistence type="predicted"/>
<keyword evidence="2" id="KW-1185">Reference proteome</keyword>
<sequence length="82" mass="9589">MKLSEFILLNEEDKKYAVMNKAVALAQRSYPDTIVFLFQLDYYYIEAYCSKTDKSIEEYRVLPDANAISHYLEAIPIDDLLN</sequence>
<protein>
    <submittedName>
        <fullName evidence="1">Uncharacterized protein</fullName>
    </submittedName>
</protein>
<accession>A0A1V9FQ59</accession>
<dbReference type="STRING" id="1703345.A3860_33600"/>
<organism evidence="1 2">
    <name type="scientific">Niastella vici</name>
    <dbReference type="NCBI Taxonomy" id="1703345"/>
    <lineage>
        <taxon>Bacteria</taxon>
        <taxon>Pseudomonadati</taxon>
        <taxon>Bacteroidota</taxon>
        <taxon>Chitinophagia</taxon>
        <taxon>Chitinophagales</taxon>
        <taxon>Chitinophagaceae</taxon>
        <taxon>Niastella</taxon>
    </lineage>
</organism>
<name>A0A1V9FQ59_9BACT</name>
<evidence type="ECO:0000313" key="1">
    <source>
        <dbReference type="EMBL" id="OQP60458.1"/>
    </source>
</evidence>
<evidence type="ECO:0000313" key="2">
    <source>
        <dbReference type="Proteomes" id="UP000192796"/>
    </source>
</evidence>
<dbReference type="Proteomes" id="UP000192796">
    <property type="component" value="Unassembled WGS sequence"/>
</dbReference>
<dbReference type="OrthoDB" id="678885at2"/>
<dbReference type="RefSeq" id="WP_081153185.1">
    <property type="nucleotide sequence ID" value="NZ_LVYD01000063.1"/>
</dbReference>
<gene>
    <name evidence="1" type="ORF">A3860_33600</name>
</gene>
<dbReference type="AlphaFoldDB" id="A0A1V9FQ59"/>
<reference evidence="1 2" key="1">
    <citation type="submission" date="2016-03" db="EMBL/GenBank/DDBJ databases">
        <title>Niastella vici sp. nov., isolated from farmland soil.</title>
        <authorList>
            <person name="Chen L."/>
            <person name="Wang D."/>
            <person name="Yang S."/>
            <person name="Wang G."/>
        </authorList>
    </citation>
    <scope>NUCLEOTIDE SEQUENCE [LARGE SCALE GENOMIC DNA]</scope>
    <source>
        <strain evidence="1 2">DJ57</strain>
    </source>
</reference>
<comment type="caution">
    <text evidence="1">The sequence shown here is derived from an EMBL/GenBank/DDBJ whole genome shotgun (WGS) entry which is preliminary data.</text>
</comment>
<dbReference type="EMBL" id="LVYD01000063">
    <property type="protein sequence ID" value="OQP60458.1"/>
    <property type="molecule type" value="Genomic_DNA"/>
</dbReference>